<sequence length="94" mass="10116">MFVILCLLCVGIGMGYLFRHIHSLKRLENTISYTIFIMLFVFGVTIGANKTLVDNIGDFGLQAALLAVCGVLGSLLASYLAFKVLSGKGGNDEK</sequence>
<organism evidence="2 3">
    <name type="scientific">Parabacteroides faecis</name>
    <dbReference type="NCBI Taxonomy" id="1217282"/>
    <lineage>
        <taxon>Bacteria</taxon>
        <taxon>Pseudomonadati</taxon>
        <taxon>Bacteroidota</taxon>
        <taxon>Bacteroidia</taxon>
        <taxon>Bacteroidales</taxon>
        <taxon>Tannerellaceae</taxon>
        <taxon>Parabacteroides</taxon>
    </lineage>
</organism>
<keyword evidence="1" id="KW-0472">Membrane</keyword>
<name>A0ABR6KPS5_9BACT</name>
<dbReference type="RefSeq" id="WP_122373137.1">
    <property type="nucleotide sequence ID" value="NZ_BMPB01000008.1"/>
</dbReference>
<proteinExistence type="predicted"/>
<reference evidence="2 3" key="1">
    <citation type="submission" date="2020-08" db="EMBL/GenBank/DDBJ databases">
        <title>Genomic Encyclopedia of Type Strains, Phase IV (KMG-IV): sequencing the most valuable type-strain genomes for metagenomic binning, comparative biology and taxonomic classification.</title>
        <authorList>
            <person name="Goeker M."/>
        </authorList>
    </citation>
    <scope>NUCLEOTIDE SEQUENCE [LARGE SCALE GENOMIC DNA]</scope>
    <source>
        <strain evidence="2 3">DSM 102983</strain>
    </source>
</reference>
<dbReference type="Proteomes" id="UP000533637">
    <property type="component" value="Unassembled WGS sequence"/>
</dbReference>
<evidence type="ECO:0000256" key="1">
    <source>
        <dbReference type="SAM" id="Phobius"/>
    </source>
</evidence>
<keyword evidence="3" id="KW-1185">Reference proteome</keyword>
<evidence type="ECO:0000313" key="2">
    <source>
        <dbReference type="EMBL" id="MBB4623508.1"/>
    </source>
</evidence>
<evidence type="ECO:0000313" key="3">
    <source>
        <dbReference type="Proteomes" id="UP000533637"/>
    </source>
</evidence>
<feature type="transmembrane region" description="Helical" evidence="1">
    <location>
        <begin position="61"/>
        <end position="82"/>
    </location>
</feature>
<comment type="caution">
    <text evidence="2">The sequence shown here is derived from an EMBL/GenBank/DDBJ whole genome shotgun (WGS) entry which is preliminary data.</text>
</comment>
<keyword evidence="1" id="KW-1133">Transmembrane helix</keyword>
<protein>
    <submittedName>
        <fullName evidence="2">Uncharacterized membrane protein YbjE (DUF340 family)</fullName>
    </submittedName>
</protein>
<keyword evidence="1" id="KW-0812">Transmembrane</keyword>
<dbReference type="EMBL" id="JACHOC010000007">
    <property type="protein sequence ID" value="MBB4623508.1"/>
    <property type="molecule type" value="Genomic_DNA"/>
</dbReference>
<feature type="transmembrane region" description="Helical" evidence="1">
    <location>
        <begin position="31"/>
        <end position="49"/>
    </location>
</feature>
<dbReference type="InterPro" id="IPR005642">
    <property type="entry name" value="LysO"/>
</dbReference>
<accession>A0ABR6KPS5</accession>
<dbReference type="Pfam" id="PF03956">
    <property type="entry name" value="Lys_export"/>
    <property type="match status" value="1"/>
</dbReference>
<gene>
    <name evidence="2" type="ORF">GGQ57_003424</name>
</gene>